<keyword evidence="5" id="KW-0472">Membrane</keyword>
<dbReference type="SUPFAM" id="SSF51306">
    <property type="entry name" value="LexA/Signal peptidase"/>
    <property type="match status" value="1"/>
</dbReference>
<dbReference type="CDD" id="cd06530">
    <property type="entry name" value="S26_SPase_I"/>
    <property type="match status" value="1"/>
</dbReference>
<evidence type="ECO:0000256" key="4">
    <source>
        <dbReference type="ARBA" id="ARBA00023128"/>
    </source>
</evidence>
<dbReference type="InterPro" id="IPR019757">
    <property type="entry name" value="Pept_S26A_signal_pept_1_Lys-AS"/>
</dbReference>
<gene>
    <name evidence="8" type="ORF">K7432_001324</name>
</gene>
<dbReference type="InterPro" id="IPR019533">
    <property type="entry name" value="Peptidase_S26"/>
</dbReference>
<comment type="caution">
    <text evidence="8">The sequence shown here is derived from an EMBL/GenBank/DDBJ whole genome shotgun (WGS) entry which is preliminary data.</text>
</comment>
<dbReference type="Gene3D" id="2.10.109.10">
    <property type="entry name" value="Umud Fragment, subunit A"/>
    <property type="match status" value="1"/>
</dbReference>
<sequence length="165" mass="18313">MEYLRRAGWVLQFGCCVHLFNEYLIEITQCMGPSMLPTLNVVGDFVAMEHASPRLGRLKTGDVIVAVSPNNPDRAVCKRILGMPGDHICVDPSQYPRQFITVPPGHVWLQGDNMSNSTDSRAYGPVPYGLIKGKVFARVWPKPTWITNGLKPISTTTESETKIKA</sequence>
<dbReference type="InterPro" id="IPR000223">
    <property type="entry name" value="Pept_S26A_signal_pept_1"/>
</dbReference>
<comment type="subcellular location">
    <subcellularLocation>
        <location evidence="1">Mitochondrion inner membrane</location>
    </subcellularLocation>
</comment>
<protein>
    <recommendedName>
        <fullName evidence="7">Peptidase S26 domain-containing protein</fullName>
    </recommendedName>
</protein>
<evidence type="ECO:0000256" key="3">
    <source>
        <dbReference type="ARBA" id="ARBA00022801"/>
    </source>
</evidence>
<evidence type="ECO:0000259" key="7">
    <source>
        <dbReference type="Pfam" id="PF10502"/>
    </source>
</evidence>
<dbReference type="InterPro" id="IPR036286">
    <property type="entry name" value="LexA/Signal_pep-like_sf"/>
</dbReference>
<dbReference type="PRINTS" id="PR00727">
    <property type="entry name" value="LEADERPTASE"/>
</dbReference>
<dbReference type="Pfam" id="PF10502">
    <property type="entry name" value="Peptidase_S26"/>
    <property type="match status" value="2"/>
</dbReference>
<keyword evidence="9" id="KW-1185">Reference proteome</keyword>
<evidence type="ECO:0000256" key="6">
    <source>
        <dbReference type="ARBA" id="ARBA00038445"/>
    </source>
</evidence>
<keyword evidence="2" id="KW-0999">Mitochondrion inner membrane</keyword>
<feature type="domain" description="Peptidase S26" evidence="7">
    <location>
        <begin position="13"/>
        <end position="91"/>
    </location>
</feature>
<evidence type="ECO:0000256" key="2">
    <source>
        <dbReference type="ARBA" id="ARBA00022792"/>
    </source>
</evidence>
<dbReference type="InterPro" id="IPR052064">
    <property type="entry name" value="Mito_IMP1_subunit"/>
</dbReference>
<reference evidence="8 9" key="1">
    <citation type="submission" date="2023-04" db="EMBL/GenBank/DDBJ databases">
        <title>Genome of Basidiobolus ranarum AG-B5.</title>
        <authorList>
            <person name="Stajich J.E."/>
            <person name="Carter-House D."/>
            <person name="Gryganskyi A."/>
        </authorList>
    </citation>
    <scope>NUCLEOTIDE SEQUENCE [LARGE SCALE GENOMIC DNA]</scope>
    <source>
        <strain evidence="8 9">AG-B5</strain>
    </source>
</reference>
<evidence type="ECO:0000256" key="1">
    <source>
        <dbReference type="ARBA" id="ARBA00004273"/>
    </source>
</evidence>
<evidence type="ECO:0000256" key="5">
    <source>
        <dbReference type="ARBA" id="ARBA00023136"/>
    </source>
</evidence>
<dbReference type="Proteomes" id="UP001479436">
    <property type="component" value="Unassembled WGS sequence"/>
</dbReference>
<organism evidence="8 9">
    <name type="scientific">Basidiobolus ranarum</name>
    <dbReference type="NCBI Taxonomy" id="34480"/>
    <lineage>
        <taxon>Eukaryota</taxon>
        <taxon>Fungi</taxon>
        <taxon>Fungi incertae sedis</taxon>
        <taxon>Zoopagomycota</taxon>
        <taxon>Entomophthoromycotina</taxon>
        <taxon>Basidiobolomycetes</taxon>
        <taxon>Basidiobolales</taxon>
        <taxon>Basidiobolaceae</taxon>
        <taxon>Basidiobolus</taxon>
    </lineage>
</organism>
<proteinExistence type="inferred from homology"/>
<name>A0ABR2W9U1_9FUNG</name>
<dbReference type="PANTHER" id="PTHR12383">
    <property type="entry name" value="PROTEASE FAMILY S26 MITOCHONDRIAL INNER MEMBRANE PROTEASE-RELATED"/>
    <property type="match status" value="1"/>
</dbReference>
<dbReference type="PANTHER" id="PTHR12383:SF16">
    <property type="entry name" value="MITOCHONDRIAL INNER MEMBRANE PROTEASE SUBUNIT 1"/>
    <property type="match status" value="1"/>
</dbReference>
<comment type="similarity">
    <text evidence="6">Belongs to the peptidase S26 family. IMP1 subfamily.</text>
</comment>
<feature type="domain" description="Peptidase S26" evidence="7">
    <location>
        <begin position="101"/>
        <end position="140"/>
    </location>
</feature>
<keyword evidence="4" id="KW-0496">Mitochondrion</keyword>
<dbReference type="EMBL" id="JASJQH010006904">
    <property type="protein sequence ID" value="KAK9728072.1"/>
    <property type="molecule type" value="Genomic_DNA"/>
</dbReference>
<evidence type="ECO:0000313" key="8">
    <source>
        <dbReference type="EMBL" id="KAK9728072.1"/>
    </source>
</evidence>
<keyword evidence="3" id="KW-0378">Hydrolase</keyword>
<accession>A0ABR2W9U1</accession>
<dbReference type="PROSITE" id="PS00760">
    <property type="entry name" value="SPASE_I_2"/>
    <property type="match status" value="1"/>
</dbReference>
<evidence type="ECO:0000313" key="9">
    <source>
        <dbReference type="Proteomes" id="UP001479436"/>
    </source>
</evidence>